<dbReference type="PROSITE" id="PS50262">
    <property type="entry name" value="G_PROTEIN_RECEP_F1_2"/>
    <property type="match status" value="1"/>
</dbReference>
<dbReference type="EMBL" id="CAJNOQ010012479">
    <property type="protein sequence ID" value="CAF1300953.1"/>
    <property type="molecule type" value="Genomic_DNA"/>
</dbReference>
<evidence type="ECO:0000313" key="10">
    <source>
        <dbReference type="EMBL" id="CAF1300953.1"/>
    </source>
</evidence>
<feature type="transmembrane region" description="Helical" evidence="8">
    <location>
        <begin position="799"/>
        <end position="823"/>
    </location>
</feature>
<feature type="transmembrane region" description="Helical" evidence="8">
    <location>
        <begin position="879"/>
        <end position="897"/>
    </location>
</feature>
<feature type="transmembrane region" description="Helical" evidence="8">
    <location>
        <begin position="935"/>
        <end position="955"/>
    </location>
</feature>
<dbReference type="Gene3D" id="1.20.1070.10">
    <property type="entry name" value="Rhodopsin 7-helix transmembrane proteins"/>
    <property type="match status" value="1"/>
</dbReference>
<keyword evidence="4 8" id="KW-1133">Transmembrane helix</keyword>
<evidence type="ECO:0000256" key="8">
    <source>
        <dbReference type="SAM" id="Phobius"/>
    </source>
</evidence>
<organism evidence="10 12">
    <name type="scientific">Didymodactylos carnosus</name>
    <dbReference type="NCBI Taxonomy" id="1234261"/>
    <lineage>
        <taxon>Eukaryota</taxon>
        <taxon>Metazoa</taxon>
        <taxon>Spiralia</taxon>
        <taxon>Gnathifera</taxon>
        <taxon>Rotifera</taxon>
        <taxon>Eurotatoria</taxon>
        <taxon>Bdelloidea</taxon>
        <taxon>Philodinida</taxon>
        <taxon>Philodinidae</taxon>
        <taxon>Didymodactylos</taxon>
    </lineage>
</organism>
<evidence type="ECO:0000256" key="2">
    <source>
        <dbReference type="ARBA" id="ARBA00022692"/>
    </source>
</evidence>
<comment type="caution">
    <text evidence="7">Lacks conserved residue(s) required for the propagation of feature annotation.</text>
</comment>
<dbReference type="Pfam" id="PF00057">
    <property type="entry name" value="Ldl_recept_a"/>
    <property type="match status" value="1"/>
</dbReference>
<evidence type="ECO:0000256" key="5">
    <source>
        <dbReference type="ARBA" id="ARBA00023136"/>
    </source>
</evidence>
<feature type="disulfide bond" evidence="7">
    <location>
        <begin position="509"/>
        <end position="527"/>
    </location>
</feature>
<evidence type="ECO:0000256" key="3">
    <source>
        <dbReference type="ARBA" id="ARBA00022737"/>
    </source>
</evidence>
<keyword evidence="6 7" id="KW-1015">Disulfide bond</keyword>
<sequence length="995" mass="116459">MIQIQNTDALKLEFDIGTILETNPLLPDEVLPDILTEIRLSLVDADNIDKMELLDIVRRQVLIQEYYVNKRDTIKDFKLITDERTCYRKCKDINNRVDICLDWREICDNKIDCFDLSDEEYCFELETNRCNDEFEYRCRNGLCIDKSFSFDNYPDCLDYSDETNMLDRSLYDNCFVQFRPDCEDHFCGSTYFSCGDGQCIENLKESFTNNQCYNTYDKAYLSQISEKNDNIYHEKCKNGLFRCSVTLNLSTCISNERLLDGFTDCGNSRDETIDYTDVCALNLSDRFQCINTNQCIPRRMINNKNSDCLDESDEYHLPSCGRERNPVFNEFVCYWLRGDIKLKLAIPFLKLCDGIVDLKEHRNMTDETNCEQWPCHTTLTNCSGTWNCPNAVDEINCTNYEKHFGLCSYNESYCVQKPFDNMTCYNLELAGDNVNNCLGNVDERVNGYCRLAYPGRRRQRFQCQNSSICLDPKQLCDCRQDCPYGDDEKALCNWLTDVKCDPDGNIFYCQNGEPIDLQYRCDSYSDCDNSEDEWLCDIVDDTRQTGYFLQDINFYPVQNYLPLIDDSTKAEKLGRQSKKVIPLTVSRTYNDKLYFAWYCNRGLVAQNRRTSKDFCLCPSTYYGPRCEYQRKRISLIVLFYVPMHLYKKTTVINFVFYLVVKDTSEIIDYEQIKHVSHKNWYKKYYFYLLYPKNAAESIPYSNYYIRIDAYSISADDVKYITTWYYILQFPFLPVHRITLKLVLEQYTKINNKQCKCAHGTCIKYSNDGVLMVVIGLLLNILTIITFYPTYSREIGCTLYILCSSIIGQASLFVLSLKLIQLILTPINNSSFTLVSCITIEYFLRLFPALCDWLNAFVSCERAYSVNSGLRFDKRKSKKCAKLAIILLLIISVSAILHEPFHRHILVDPRINRRVWCVVRYENNNRLKQYNLAINLINYIVPFTINLLAAISILISSTKKKSQAKHEHFRIIFRKQFHQYKHLISSPILLLILALP</sequence>
<proteinExistence type="predicted"/>
<dbReference type="GO" id="GO:0005886">
    <property type="term" value="C:plasma membrane"/>
    <property type="evidence" value="ECO:0007669"/>
    <property type="project" value="TreeGrafter"/>
</dbReference>
<dbReference type="GO" id="GO:0016192">
    <property type="term" value="P:vesicle-mediated transport"/>
    <property type="evidence" value="ECO:0007669"/>
    <property type="project" value="UniProtKB-ARBA"/>
</dbReference>
<gene>
    <name evidence="10" type="ORF">GPM918_LOCUS28516</name>
    <name evidence="11" type="ORF">SRO942_LOCUS29023</name>
</gene>
<dbReference type="EMBL" id="CAJOBC010037412">
    <property type="protein sequence ID" value="CAF4124872.1"/>
    <property type="molecule type" value="Genomic_DNA"/>
</dbReference>
<feature type="disulfide bond" evidence="7">
    <location>
        <begin position="521"/>
        <end position="536"/>
    </location>
</feature>
<dbReference type="SUPFAM" id="SSF57424">
    <property type="entry name" value="LDL receptor-like module"/>
    <property type="match status" value="3"/>
</dbReference>
<keyword evidence="2 8" id="KW-0812">Transmembrane</keyword>
<dbReference type="PROSITE" id="PS50068">
    <property type="entry name" value="LDLRA_2"/>
    <property type="match status" value="5"/>
</dbReference>
<evidence type="ECO:0000256" key="4">
    <source>
        <dbReference type="ARBA" id="ARBA00022989"/>
    </source>
</evidence>
<evidence type="ECO:0000256" key="1">
    <source>
        <dbReference type="ARBA" id="ARBA00004167"/>
    </source>
</evidence>
<dbReference type="PRINTS" id="PR00261">
    <property type="entry name" value="LDLRECEPTOR"/>
</dbReference>
<evidence type="ECO:0000259" key="9">
    <source>
        <dbReference type="PROSITE" id="PS50262"/>
    </source>
</evidence>
<dbReference type="InterPro" id="IPR036055">
    <property type="entry name" value="LDL_receptor-like_sf"/>
</dbReference>
<dbReference type="InterPro" id="IPR002172">
    <property type="entry name" value="LDrepeatLR_classA_rpt"/>
</dbReference>
<protein>
    <recommendedName>
        <fullName evidence="9">G-protein coupled receptors family 1 profile domain-containing protein</fullName>
    </recommendedName>
</protein>
<keyword evidence="3" id="KW-0677">Repeat</keyword>
<dbReference type="SUPFAM" id="SSF81321">
    <property type="entry name" value="Family A G protein-coupled receptor-like"/>
    <property type="match status" value="1"/>
</dbReference>
<feature type="domain" description="G-protein coupled receptors family 1 profile" evidence="9">
    <location>
        <begin position="778"/>
        <end position="995"/>
    </location>
</feature>
<keyword evidence="5 8" id="KW-0472">Membrane</keyword>
<reference evidence="10" key="1">
    <citation type="submission" date="2021-02" db="EMBL/GenBank/DDBJ databases">
        <authorList>
            <person name="Nowell W R."/>
        </authorList>
    </citation>
    <scope>NUCLEOTIDE SEQUENCE</scope>
</reference>
<evidence type="ECO:0000256" key="7">
    <source>
        <dbReference type="PROSITE-ProRule" id="PRU00124"/>
    </source>
</evidence>
<dbReference type="InterPro" id="IPR050685">
    <property type="entry name" value="LDLR"/>
</dbReference>
<evidence type="ECO:0000313" key="12">
    <source>
        <dbReference type="Proteomes" id="UP000663829"/>
    </source>
</evidence>
<dbReference type="Gene3D" id="4.10.400.10">
    <property type="entry name" value="Low-density Lipoprotein Receptor"/>
    <property type="match status" value="4"/>
</dbReference>
<dbReference type="CDD" id="cd00112">
    <property type="entry name" value="LDLa"/>
    <property type="match status" value="2"/>
</dbReference>
<comment type="subcellular location">
    <subcellularLocation>
        <location evidence="1">Membrane</location>
        <topology evidence="1">Single-pass membrane protein</topology>
    </subcellularLocation>
</comment>
<accession>A0A815DHH3</accession>
<comment type="caution">
    <text evidence="10">The sequence shown here is derived from an EMBL/GenBank/DDBJ whole genome shotgun (WGS) entry which is preliminary data.</text>
</comment>
<dbReference type="InterPro" id="IPR017452">
    <property type="entry name" value="GPCR_Rhodpsn_7TM"/>
</dbReference>
<feature type="disulfide bond" evidence="7">
    <location>
        <begin position="138"/>
        <end position="156"/>
    </location>
</feature>
<dbReference type="AlphaFoldDB" id="A0A815DHH3"/>
<dbReference type="SMART" id="SM00192">
    <property type="entry name" value="LDLa"/>
    <property type="match status" value="7"/>
</dbReference>
<name>A0A815DHH3_9BILA</name>
<keyword evidence="12" id="KW-1185">Reference proteome</keyword>
<feature type="non-terminal residue" evidence="10">
    <location>
        <position position="1"/>
    </location>
</feature>
<dbReference type="OrthoDB" id="10062665at2759"/>
<dbReference type="Proteomes" id="UP000681722">
    <property type="component" value="Unassembled WGS sequence"/>
</dbReference>
<dbReference type="Proteomes" id="UP000663829">
    <property type="component" value="Unassembled WGS sequence"/>
</dbReference>
<evidence type="ECO:0000313" key="11">
    <source>
        <dbReference type="EMBL" id="CAF4124872.1"/>
    </source>
</evidence>
<evidence type="ECO:0000256" key="6">
    <source>
        <dbReference type="ARBA" id="ARBA00023157"/>
    </source>
</evidence>
<dbReference type="PANTHER" id="PTHR24270">
    <property type="entry name" value="LOW-DENSITY LIPOPROTEIN RECEPTOR-RELATED"/>
    <property type="match status" value="1"/>
</dbReference>
<feature type="transmembrane region" description="Helical" evidence="8">
    <location>
        <begin position="768"/>
        <end position="787"/>
    </location>
</feature>